<evidence type="ECO:0000256" key="4">
    <source>
        <dbReference type="ARBA" id="ARBA00022801"/>
    </source>
</evidence>
<dbReference type="AlphaFoldDB" id="A0A383EHN1"/>
<organism evidence="6">
    <name type="scientific">marine metagenome</name>
    <dbReference type="NCBI Taxonomy" id="408172"/>
    <lineage>
        <taxon>unclassified sequences</taxon>
        <taxon>metagenomes</taxon>
        <taxon>ecological metagenomes</taxon>
    </lineage>
</organism>
<dbReference type="EMBL" id="UINC01226044">
    <property type="protein sequence ID" value="SVE56357.1"/>
    <property type="molecule type" value="Genomic_DNA"/>
</dbReference>
<protein>
    <recommendedName>
        <fullName evidence="3">signal peptidase I</fullName>
        <ecNumber evidence="3">3.4.21.89</ecNumber>
    </recommendedName>
</protein>
<dbReference type="Pfam" id="PF10502">
    <property type="entry name" value="Peptidase_S26"/>
    <property type="match status" value="1"/>
</dbReference>
<keyword evidence="4" id="KW-0378">Hydrolase</keyword>
<reference evidence="6" key="1">
    <citation type="submission" date="2018-05" db="EMBL/GenBank/DDBJ databases">
        <authorList>
            <person name="Lanie J.A."/>
            <person name="Ng W.-L."/>
            <person name="Kazmierczak K.M."/>
            <person name="Andrzejewski T.M."/>
            <person name="Davidsen T.M."/>
            <person name="Wayne K.J."/>
            <person name="Tettelin H."/>
            <person name="Glass J.I."/>
            <person name="Rusch D."/>
            <person name="Podicherti R."/>
            <person name="Tsui H.-C.T."/>
            <person name="Winkler M.E."/>
        </authorList>
    </citation>
    <scope>NUCLEOTIDE SEQUENCE</scope>
</reference>
<dbReference type="GO" id="GO:0016020">
    <property type="term" value="C:membrane"/>
    <property type="evidence" value="ECO:0007669"/>
    <property type="project" value="InterPro"/>
</dbReference>
<dbReference type="PANTHER" id="PTHR43390">
    <property type="entry name" value="SIGNAL PEPTIDASE I"/>
    <property type="match status" value="1"/>
</dbReference>
<proteinExistence type="inferred from homology"/>
<evidence type="ECO:0000256" key="3">
    <source>
        <dbReference type="ARBA" id="ARBA00013208"/>
    </source>
</evidence>
<dbReference type="InterPro" id="IPR019758">
    <property type="entry name" value="Pept_S26A_signal_pept_1_CS"/>
</dbReference>
<dbReference type="PROSITE" id="PS00761">
    <property type="entry name" value="SPASE_I_3"/>
    <property type="match status" value="1"/>
</dbReference>
<evidence type="ECO:0000256" key="2">
    <source>
        <dbReference type="ARBA" id="ARBA00009370"/>
    </source>
</evidence>
<dbReference type="GO" id="GO:0009003">
    <property type="term" value="F:signal peptidase activity"/>
    <property type="evidence" value="ECO:0007669"/>
    <property type="project" value="UniProtKB-EC"/>
</dbReference>
<dbReference type="InterPro" id="IPR019533">
    <property type="entry name" value="Peptidase_S26"/>
</dbReference>
<dbReference type="GO" id="GO:0004252">
    <property type="term" value="F:serine-type endopeptidase activity"/>
    <property type="evidence" value="ECO:0007669"/>
    <property type="project" value="InterPro"/>
</dbReference>
<dbReference type="EC" id="3.4.21.89" evidence="3"/>
<sequence length="150" mass="17749">GNDVKLGKKTFSMIDPQEVARTHGFIKNKLIRLISSDRQAAIREQKERTLYINKLNKKYQKDHLMNPWYLNYESVNPEYLQNNITVNGRVLKDIGKYSLKRDYYFFMGDNRDSSYDSRFWGFVPDNQILGTPLFALVNLFKFKLRLKVVS</sequence>
<dbReference type="InterPro" id="IPR036286">
    <property type="entry name" value="LexA/Signal_pep-like_sf"/>
</dbReference>
<evidence type="ECO:0000256" key="1">
    <source>
        <dbReference type="ARBA" id="ARBA00000677"/>
    </source>
</evidence>
<name>A0A383EHN1_9ZZZZ</name>
<dbReference type="Gene3D" id="2.10.109.10">
    <property type="entry name" value="Umud Fragment, subunit A"/>
    <property type="match status" value="1"/>
</dbReference>
<dbReference type="InterPro" id="IPR000223">
    <property type="entry name" value="Pept_S26A_signal_pept_1"/>
</dbReference>
<dbReference type="SUPFAM" id="SSF51306">
    <property type="entry name" value="LexA/Signal peptidase"/>
    <property type="match status" value="1"/>
</dbReference>
<evidence type="ECO:0000313" key="6">
    <source>
        <dbReference type="EMBL" id="SVE56357.1"/>
    </source>
</evidence>
<dbReference type="GO" id="GO:0006465">
    <property type="term" value="P:signal peptide processing"/>
    <property type="evidence" value="ECO:0007669"/>
    <property type="project" value="InterPro"/>
</dbReference>
<feature type="domain" description="Peptidase S26" evidence="5">
    <location>
        <begin position="46"/>
        <end position="132"/>
    </location>
</feature>
<evidence type="ECO:0000259" key="5">
    <source>
        <dbReference type="Pfam" id="PF10502"/>
    </source>
</evidence>
<gene>
    <name evidence="6" type="ORF">METZ01_LOCUS509211</name>
</gene>
<dbReference type="CDD" id="cd06530">
    <property type="entry name" value="S26_SPase_I"/>
    <property type="match status" value="1"/>
</dbReference>
<comment type="similarity">
    <text evidence="2">Belongs to the peptidase S26 family.</text>
</comment>
<comment type="catalytic activity">
    <reaction evidence="1">
        <text>Cleavage of hydrophobic, N-terminal signal or leader sequences from secreted and periplasmic proteins.</text>
        <dbReference type="EC" id="3.4.21.89"/>
    </reaction>
</comment>
<accession>A0A383EHN1</accession>
<dbReference type="PANTHER" id="PTHR43390:SF1">
    <property type="entry name" value="CHLOROPLAST PROCESSING PEPTIDASE"/>
    <property type="match status" value="1"/>
</dbReference>
<feature type="non-terminal residue" evidence="6">
    <location>
        <position position="1"/>
    </location>
</feature>